<dbReference type="AlphaFoldDB" id="A0A5B7FWR2"/>
<comment type="caution">
    <text evidence="1">The sequence shown here is derived from an EMBL/GenBank/DDBJ whole genome shotgun (WGS) entry which is preliminary data.</text>
</comment>
<evidence type="ECO:0000313" key="2">
    <source>
        <dbReference type="Proteomes" id="UP000324222"/>
    </source>
</evidence>
<accession>A0A5B7FWR2</accession>
<proteinExistence type="predicted"/>
<evidence type="ECO:0000313" key="1">
    <source>
        <dbReference type="EMBL" id="MPC49765.1"/>
    </source>
</evidence>
<dbReference type="Proteomes" id="UP000324222">
    <property type="component" value="Unassembled WGS sequence"/>
</dbReference>
<protein>
    <submittedName>
        <fullName evidence="1">Uncharacterized protein</fullName>
    </submittedName>
</protein>
<organism evidence="1 2">
    <name type="scientific">Portunus trituberculatus</name>
    <name type="common">Swimming crab</name>
    <name type="synonym">Neptunus trituberculatus</name>
    <dbReference type="NCBI Taxonomy" id="210409"/>
    <lineage>
        <taxon>Eukaryota</taxon>
        <taxon>Metazoa</taxon>
        <taxon>Ecdysozoa</taxon>
        <taxon>Arthropoda</taxon>
        <taxon>Crustacea</taxon>
        <taxon>Multicrustacea</taxon>
        <taxon>Malacostraca</taxon>
        <taxon>Eumalacostraca</taxon>
        <taxon>Eucarida</taxon>
        <taxon>Decapoda</taxon>
        <taxon>Pleocyemata</taxon>
        <taxon>Brachyura</taxon>
        <taxon>Eubrachyura</taxon>
        <taxon>Portunoidea</taxon>
        <taxon>Portunidae</taxon>
        <taxon>Portuninae</taxon>
        <taxon>Portunus</taxon>
    </lineage>
</organism>
<sequence length="112" mass="12001">MPEAAPFITGPGTAGLRWVDNKPRTSCSATSSSAGVGAVPTTQCFTKLRARLSCSSRPESSARCSGKYYQVPCHVPGLCHVCGVCCVQRRPSTLSNERYVPPRPRNVMVVSE</sequence>
<name>A0A5B7FWR2_PORTR</name>
<reference evidence="1 2" key="1">
    <citation type="submission" date="2019-05" db="EMBL/GenBank/DDBJ databases">
        <title>Another draft genome of Portunus trituberculatus and its Hox gene families provides insights of decapod evolution.</title>
        <authorList>
            <person name="Jeong J.-H."/>
            <person name="Song I."/>
            <person name="Kim S."/>
            <person name="Choi T."/>
            <person name="Kim D."/>
            <person name="Ryu S."/>
            <person name="Kim W."/>
        </authorList>
    </citation>
    <scope>NUCLEOTIDE SEQUENCE [LARGE SCALE GENOMIC DNA]</scope>
    <source>
        <tissue evidence="1">Muscle</tissue>
    </source>
</reference>
<keyword evidence="2" id="KW-1185">Reference proteome</keyword>
<dbReference type="EMBL" id="VSRR010009080">
    <property type="protein sequence ID" value="MPC49765.1"/>
    <property type="molecule type" value="Genomic_DNA"/>
</dbReference>
<gene>
    <name evidence="1" type="ORF">E2C01_043579</name>
</gene>